<feature type="compositionally biased region" description="Polar residues" evidence="1">
    <location>
        <begin position="119"/>
        <end position="129"/>
    </location>
</feature>
<comment type="caution">
    <text evidence="2">The sequence shown here is derived from an EMBL/GenBank/DDBJ whole genome shotgun (WGS) entry which is preliminary data.</text>
</comment>
<accession>A0ABR0FXG1</accession>
<dbReference type="Proteomes" id="UP001322138">
    <property type="component" value="Unassembled WGS sequence"/>
</dbReference>
<dbReference type="GeneID" id="87893415"/>
<gene>
    <name evidence="2" type="ORF">QC761_106670</name>
</gene>
<evidence type="ECO:0000256" key="1">
    <source>
        <dbReference type="SAM" id="MobiDB-lite"/>
    </source>
</evidence>
<organism evidence="2 3">
    <name type="scientific">Podospora bellae-mahoneyi</name>
    <dbReference type="NCBI Taxonomy" id="2093777"/>
    <lineage>
        <taxon>Eukaryota</taxon>
        <taxon>Fungi</taxon>
        <taxon>Dikarya</taxon>
        <taxon>Ascomycota</taxon>
        <taxon>Pezizomycotina</taxon>
        <taxon>Sordariomycetes</taxon>
        <taxon>Sordariomycetidae</taxon>
        <taxon>Sordariales</taxon>
        <taxon>Podosporaceae</taxon>
        <taxon>Podospora</taxon>
    </lineage>
</organism>
<name>A0ABR0FXG1_9PEZI</name>
<dbReference type="RefSeq" id="XP_062737023.1">
    <property type="nucleotide sequence ID" value="XM_062873933.1"/>
</dbReference>
<keyword evidence="3" id="KW-1185">Reference proteome</keyword>
<evidence type="ECO:0000313" key="2">
    <source>
        <dbReference type="EMBL" id="KAK4648047.1"/>
    </source>
</evidence>
<evidence type="ECO:0000313" key="3">
    <source>
        <dbReference type="Proteomes" id="UP001322138"/>
    </source>
</evidence>
<sequence length="391" mass="44315">MWDTSFCHFTPPKFKLPQAILPPSPPQVALTHLTITTLRKPQSHPEICPHTPFKMGWFNGWFGGSPDNSSSDPLAHLDPKLREFLQKEAPVKYTPSSESSPPTPAVPPHRQLDQKSQDDQTAASLSTVPPESLFPDGRYAHLWKTYTPQSTIEAATKTDHEKLMDVLDSYKDRKAAIGRAALENCADEQFTWATCMKSGGVKARLTMCSDEVKKFERCYNNQSRLLKALGYLNTYGRSAEEDEMIQMRADELYHQMLRQEEEIKRAKEEGREAPEFRSVLEEAAKVRQRQQEAAGEAAGKVNIPPPPAELIASWKEKLEKLPEQDRAAEEAALRADYRANAEMAASIQGLWQEQAKQREERKKKGEETFMDRFRGMVAVGKVTEKKEDNNK</sequence>
<protein>
    <recommendedName>
        <fullName evidence="4">Autophagy protein</fullName>
    </recommendedName>
</protein>
<reference evidence="2 3" key="1">
    <citation type="journal article" date="2023" name="bioRxiv">
        <title>High-quality genome assemblies of four members of thePodospora anserinaspecies complex.</title>
        <authorList>
            <person name="Ament-Velasquez S.L."/>
            <person name="Vogan A.A."/>
            <person name="Wallerman O."/>
            <person name="Hartmann F."/>
            <person name="Gautier V."/>
            <person name="Silar P."/>
            <person name="Giraud T."/>
            <person name="Johannesson H."/>
        </authorList>
    </citation>
    <scope>NUCLEOTIDE SEQUENCE [LARGE SCALE GENOMIC DNA]</scope>
    <source>
        <strain evidence="2 3">CBS 112042</strain>
    </source>
</reference>
<feature type="region of interest" description="Disordered" evidence="1">
    <location>
        <begin position="90"/>
        <end position="132"/>
    </location>
</feature>
<proteinExistence type="predicted"/>
<dbReference type="EMBL" id="JAFFGZ010000001">
    <property type="protein sequence ID" value="KAK4648047.1"/>
    <property type="molecule type" value="Genomic_DNA"/>
</dbReference>
<evidence type="ECO:0008006" key="4">
    <source>
        <dbReference type="Google" id="ProtNLM"/>
    </source>
</evidence>